<dbReference type="GO" id="GO:0008360">
    <property type="term" value="P:regulation of cell shape"/>
    <property type="evidence" value="ECO:0007669"/>
    <property type="project" value="UniProtKB-UniRule"/>
</dbReference>
<dbReference type="AlphaFoldDB" id="A0A2W7PPC1"/>
<accession>A0A2W7PPC1</accession>
<feature type="active site" description="Proton donor/acceptor" evidence="7">
    <location>
        <position position="127"/>
    </location>
</feature>
<comment type="caution">
    <text evidence="9">The sequence shown here is derived from an EMBL/GenBank/DDBJ whole genome shotgun (WGS) entry which is preliminary data.</text>
</comment>
<keyword evidence="6 7" id="KW-0961">Cell wall biogenesis/degradation</keyword>
<evidence type="ECO:0000256" key="1">
    <source>
        <dbReference type="ARBA" id="ARBA00004752"/>
    </source>
</evidence>
<organism evidence="9 10">
    <name type="scientific">Roseinatronobacter thiooxidans</name>
    <dbReference type="NCBI Taxonomy" id="121821"/>
    <lineage>
        <taxon>Bacteria</taxon>
        <taxon>Pseudomonadati</taxon>
        <taxon>Pseudomonadota</taxon>
        <taxon>Alphaproteobacteria</taxon>
        <taxon>Rhodobacterales</taxon>
        <taxon>Paracoccaceae</taxon>
        <taxon>Roseinatronobacter</taxon>
    </lineage>
</organism>
<comment type="similarity">
    <text evidence="2">Belongs to the YkuD family.</text>
</comment>
<dbReference type="PROSITE" id="PS52029">
    <property type="entry name" value="LD_TPASE"/>
    <property type="match status" value="1"/>
</dbReference>
<evidence type="ECO:0000256" key="4">
    <source>
        <dbReference type="ARBA" id="ARBA00022960"/>
    </source>
</evidence>
<dbReference type="Proteomes" id="UP000249364">
    <property type="component" value="Unassembled WGS sequence"/>
</dbReference>
<evidence type="ECO:0000313" key="9">
    <source>
        <dbReference type="EMBL" id="PZX37988.1"/>
    </source>
</evidence>
<keyword evidence="10" id="KW-1185">Reference proteome</keyword>
<gene>
    <name evidence="9" type="ORF">LY56_03118</name>
</gene>
<dbReference type="Pfam" id="PF03734">
    <property type="entry name" value="YkuD"/>
    <property type="match status" value="1"/>
</dbReference>
<evidence type="ECO:0000256" key="2">
    <source>
        <dbReference type="ARBA" id="ARBA00005992"/>
    </source>
</evidence>
<reference evidence="9 10" key="1">
    <citation type="submission" date="2018-06" db="EMBL/GenBank/DDBJ databases">
        <title>Genomic Encyclopedia of Archaeal and Bacterial Type Strains, Phase II (KMG-II): from individual species to whole genera.</title>
        <authorList>
            <person name="Goeker M."/>
        </authorList>
    </citation>
    <scope>NUCLEOTIDE SEQUENCE [LARGE SCALE GENOMIC DNA]</scope>
    <source>
        <strain evidence="9 10">DSM 13087</strain>
    </source>
</reference>
<dbReference type="CDD" id="cd16913">
    <property type="entry name" value="YkuD_like"/>
    <property type="match status" value="1"/>
</dbReference>
<dbReference type="UniPathway" id="UPA00219"/>
<comment type="pathway">
    <text evidence="1 7">Cell wall biogenesis; peptidoglycan biosynthesis.</text>
</comment>
<dbReference type="RefSeq" id="WP_111361414.1">
    <property type="nucleotide sequence ID" value="NZ_QKZQ01000019.1"/>
</dbReference>
<dbReference type="EMBL" id="QKZQ01000019">
    <property type="protein sequence ID" value="PZX37988.1"/>
    <property type="molecule type" value="Genomic_DNA"/>
</dbReference>
<evidence type="ECO:0000256" key="6">
    <source>
        <dbReference type="ARBA" id="ARBA00023316"/>
    </source>
</evidence>
<keyword evidence="3" id="KW-0808">Transferase</keyword>
<keyword evidence="4 7" id="KW-0133">Cell shape</keyword>
<feature type="active site" description="Nucleophile" evidence="7">
    <location>
        <position position="145"/>
    </location>
</feature>
<protein>
    <submittedName>
        <fullName evidence="9">L,D-transpeptidase-like protein</fullName>
    </submittedName>
</protein>
<feature type="domain" description="L,D-TPase catalytic" evidence="8">
    <location>
        <begin position="37"/>
        <end position="169"/>
    </location>
</feature>
<evidence type="ECO:0000256" key="3">
    <source>
        <dbReference type="ARBA" id="ARBA00022679"/>
    </source>
</evidence>
<dbReference type="GO" id="GO:0016740">
    <property type="term" value="F:transferase activity"/>
    <property type="evidence" value="ECO:0007669"/>
    <property type="project" value="UniProtKB-KW"/>
</dbReference>
<dbReference type="PANTHER" id="PTHR36699">
    <property type="entry name" value="LD-TRANSPEPTIDASE"/>
    <property type="match status" value="1"/>
</dbReference>
<sequence>MSILRRSFLLGGASALSGCAAFFNRYLEPDLTGLQASRLTVHKADRIMLLEADGKVIKSYRIALGFAPEGPKQFYGDGKTPEGLYRINRRNPRSAFHLSLGVSYPSEEDREHAFALGLDPGGDIFIHGRPNSAMEDPVGDWTLGCIAVRNSEIEELWNVTPLGCPIQIEP</sequence>
<dbReference type="SUPFAM" id="SSF141523">
    <property type="entry name" value="L,D-transpeptidase catalytic domain-like"/>
    <property type="match status" value="1"/>
</dbReference>
<dbReference type="GO" id="GO:0004180">
    <property type="term" value="F:carboxypeptidase activity"/>
    <property type="evidence" value="ECO:0007669"/>
    <property type="project" value="UniProtKB-ARBA"/>
</dbReference>
<evidence type="ECO:0000256" key="5">
    <source>
        <dbReference type="ARBA" id="ARBA00022984"/>
    </source>
</evidence>
<evidence type="ECO:0000256" key="7">
    <source>
        <dbReference type="PROSITE-ProRule" id="PRU01373"/>
    </source>
</evidence>
<dbReference type="Gene3D" id="2.40.440.10">
    <property type="entry name" value="L,D-transpeptidase catalytic domain-like"/>
    <property type="match status" value="1"/>
</dbReference>
<dbReference type="PROSITE" id="PS51257">
    <property type="entry name" value="PROKAR_LIPOPROTEIN"/>
    <property type="match status" value="1"/>
</dbReference>
<evidence type="ECO:0000259" key="8">
    <source>
        <dbReference type="PROSITE" id="PS52029"/>
    </source>
</evidence>
<keyword evidence="5 7" id="KW-0573">Peptidoglycan synthesis</keyword>
<name>A0A2W7PPC1_9RHOB</name>
<dbReference type="GO" id="GO:0071555">
    <property type="term" value="P:cell wall organization"/>
    <property type="evidence" value="ECO:0007669"/>
    <property type="project" value="UniProtKB-UniRule"/>
</dbReference>
<evidence type="ECO:0000313" key="10">
    <source>
        <dbReference type="Proteomes" id="UP000249364"/>
    </source>
</evidence>
<dbReference type="OrthoDB" id="9809748at2"/>
<proteinExistence type="inferred from homology"/>
<dbReference type="InterPro" id="IPR005490">
    <property type="entry name" value="LD_TPept_cat_dom"/>
</dbReference>
<dbReference type="GO" id="GO:0009252">
    <property type="term" value="P:peptidoglycan biosynthetic process"/>
    <property type="evidence" value="ECO:0007669"/>
    <property type="project" value="UniProtKB-UniPathway"/>
</dbReference>
<dbReference type="PANTHER" id="PTHR36699:SF1">
    <property type="entry name" value="L,D-TRANSPEPTIDASE YAFK-RELATED"/>
    <property type="match status" value="1"/>
</dbReference>
<dbReference type="InterPro" id="IPR038063">
    <property type="entry name" value="Transpep_catalytic_dom"/>
</dbReference>